<dbReference type="Gene3D" id="3.30.565.10">
    <property type="entry name" value="Histidine kinase-like ATPase, C-terminal domain"/>
    <property type="match status" value="1"/>
</dbReference>
<evidence type="ECO:0000256" key="4">
    <source>
        <dbReference type="ARBA" id="ARBA00022679"/>
    </source>
</evidence>
<feature type="transmembrane region" description="Helical" evidence="9">
    <location>
        <begin position="12"/>
        <end position="34"/>
    </location>
</feature>
<dbReference type="SMART" id="SM00387">
    <property type="entry name" value="HATPase_c"/>
    <property type="match status" value="1"/>
</dbReference>
<dbReference type="InterPro" id="IPR005467">
    <property type="entry name" value="His_kinase_dom"/>
</dbReference>
<dbReference type="GO" id="GO:0000155">
    <property type="term" value="F:phosphorelay sensor kinase activity"/>
    <property type="evidence" value="ECO:0007669"/>
    <property type="project" value="InterPro"/>
</dbReference>
<dbReference type="Pfam" id="PF02518">
    <property type="entry name" value="HATPase_c"/>
    <property type="match status" value="1"/>
</dbReference>
<dbReference type="InterPro" id="IPR003594">
    <property type="entry name" value="HATPase_dom"/>
</dbReference>
<dbReference type="AlphaFoldDB" id="A0A369BB79"/>
<evidence type="ECO:0000313" key="12">
    <source>
        <dbReference type="Proteomes" id="UP000253090"/>
    </source>
</evidence>
<dbReference type="Pfam" id="PF00512">
    <property type="entry name" value="HisKA"/>
    <property type="match status" value="1"/>
</dbReference>
<dbReference type="EC" id="2.7.13.3" evidence="2"/>
<evidence type="ECO:0000256" key="5">
    <source>
        <dbReference type="ARBA" id="ARBA00022741"/>
    </source>
</evidence>
<dbReference type="SMART" id="SM00388">
    <property type="entry name" value="HisKA"/>
    <property type="match status" value="1"/>
</dbReference>
<evidence type="ECO:0000256" key="8">
    <source>
        <dbReference type="ARBA" id="ARBA00023012"/>
    </source>
</evidence>
<dbReference type="SUPFAM" id="SSF55874">
    <property type="entry name" value="ATPase domain of HSP90 chaperone/DNA topoisomerase II/histidine kinase"/>
    <property type="match status" value="1"/>
</dbReference>
<dbReference type="GO" id="GO:0005524">
    <property type="term" value="F:ATP binding"/>
    <property type="evidence" value="ECO:0007669"/>
    <property type="project" value="UniProtKB-KW"/>
</dbReference>
<keyword evidence="9" id="KW-1133">Transmembrane helix</keyword>
<dbReference type="RefSeq" id="WP_114497910.1">
    <property type="nucleotide sequence ID" value="NZ_QPJW01000008.1"/>
</dbReference>
<dbReference type="InterPro" id="IPR050736">
    <property type="entry name" value="Sensor_HK_Regulatory"/>
</dbReference>
<proteinExistence type="predicted"/>
<keyword evidence="9" id="KW-0472">Membrane</keyword>
<evidence type="ECO:0000256" key="6">
    <source>
        <dbReference type="ARBA" id="ARBA00022777"/>
    </source>
</evidence>
<evidence type="ECO:0000313" key="11">
    <source>
        <dbReference type="EMBL" id="RCX17816.1"/>
    </source>
</evidence>
<reference evidence="11 12" key="1">
    <citation type="submission" date="2018-07" db="EMBL/GenBank/DDBJ databases">
        <title>Genomic Encyclopedia of Type Strains, Phase III (KMG-III): the genomes of soil and plant-associated and newly described type strains.</title>
        <authorList>
            <person name="Whitman W."/>
        </authorList>
    </citation>
    <scope>NUCLEOTIDE SEQUENCE [LARGE SCALE GENOMIC DNA]</scope>
    <source>
        <strain evidence="11 12">CECT 8333</strain>
    </source>
</reference>
<keyword evidence="9" id="KW-0812">Transmembrane</keyword>
<dbReference type="InterPro" id="IPR003661">
    <property type="entry name" value="HisK_dim/P_dom"/>
</dbReference>
<keyword evidence="3" id="KW-0597">Phosphoprotein</keyword>
<keyword evidence="12" id="KW-1185">Reference proteome</keyword>
<dbReference type="Proteomes" id="UP000253090">
    <property type="component" value="Unassembled WGS sequence"/>
</dbReference>
<feature type="domain" description="Histidine kinase" evidence="10">
    <location>
        <begin position="130"/>
        <end position="344"/>
    </location>
</feature>
<gene>
    <name evidence="11" type="ORF">DFP94_108177</name>
</gene>
<accession>A0A369BB79</accession>
<evidence type="ECO:0000256" key="9">
    <source>
        <dbReference type="SAM" id="Phobius"/>
    </source>
</evidence>
<evidence type="ECO:0000256" key="1">
    <source>
        <dbReference type="ARBA" id="ARBA00000085"/>
    </source>
</evidence>
<keyword evidence="4" id="KW-0808">Transferase</keyword>
<organism evidence="11 12">
    <name type="scientific">Fontibacillus phaseoli</name>
    <dbReference type="NCBI Taxonomy" id="1416533"/>
    <lineage>
        <taxon>Bacteria</taxon>
        <taxon>Bacillati</taxon>
        <taxon>Bacillota</taxon>
        <taxon>Bacilli</taxon>
        <taxon>Bacillales</taxon>
        <taxon>Paenibacillaceae</taxon>
        <taxon>Fontibacillus</taxon>
    </lineage>
</organism>
<protein>
    <recommendedName>
        <fullName evidence="2">histidine kinase</fullName>
        <ecNumber evidence="2">2.7.13.3</ecNumber>
    </recommendedName>
</protein>
<keyword evidence="6 11" id="KW-0418">Kinase</keyword>
<keyword evidence="7" id="KW-0067">ATP-binding</keyword>
<name>A0A369BB79_9BACL</name>
<dbReference type="InterPro" id="IPR004358">
    <property type="entry name" value="Sig_transdc_His_kin-like_C"/>
</dbReference>
<dbReference type="PROSITE" id="PS50109">
    <property type="entry name" value="HIS_KIN"/>
    <property type="match status" value="1"/>
</dbReference>
<dbReference type="OrthoDB" id="9773956at2"/>
<evidence type="ECO:0000256" key="7">
    <source>
        <dbReference type="ARBA" id="ARBA00022840"/>
    </source>
</evidence>
<evidence type="ECO:0000256" key="3">
    <source>
        <dbReference type="ARBA" id="ARBA00022553"/>
    </source>
</evidence>
<dbReference type="SUPFAM" id="SSF47384">
    <property type="entry name" value="Homodimeric domain of signal transducing histidine kinase"/>
    <property type="match status" value="1"/>
</dbReference>
<feature type="transmembrane region" description="Helical" evidence="9">
    <location>
        <begin position="40"/>
        <end position="63"/>
    </location>
</feature>
<dbReference type="PRINTS" id="PR00344">
    <property type="entry name" value="BCTRLSENSOR"/>
</dbReference>
<evidence type="ECO:0000256" key="2">
    <source>
        <dbReference type="ARBA" id="ARBA00012438"/>
    </source>
</evidence>
<dbReference type="PANTHER" id="PTHR43711:SF26">
    <property type="entry name" value="SENSOR HISTIDINE KINASE RCSC"/>
    <property type="match status" value="1"/>
</dbReference>
<dbReference type="InterPro" id="IPR036097">
    <property type="entry name" value="HisK_dim/P_sf"/>
</dbReference>
<dbReference type="CDD" id="cd00082">
    <property type="entry name" value="HisKA"/>
    <property type="match status" value="1"/>
</dbReference>
<sequence length="344" mass="37743">MRTNHERRRAFLYTVYGGAFALLTAVYIGIVTYVTEFDTATGWASALFVLSMLILGGALAWTVKAETSVTAEMLNEIVDRAISGQPRQTGYTESVVSSLEHKVTRYFEMSSTHKQKLDAEKSSIKALISDISHQTKTPLSNIILYSGLLEETPGLSTEARQHAASIRDQSAKLGWLIQSLVNMSRLENGIIAIRDDLHPVIGTITKAVSQVYAGAEQKGIDVRIHCDPGTMARHDPKWTAEALVNLLENAVKYSKPTGGRIDITARANEMFTRIDIADTGIGIAESEWNDIFKRFYRSKETSQYEGVGIGLYLSREILTAQGGYVKVSSTPGVGSVFSVFLPAI</sequence>
<comment type="catalytic activity">
    <reaction evidence="1">
        <text>ATP + protein L-histidine = ADP + protein N-phospho-L-histidine.</text>
        <dbReference type="EC" id="2.7.13.3"/>
    </reaction>
</comment>
<dbReference type="Gene3D" id="1.10.287.130">
    <property type="match status" value="1"/>
</dbReference>
<dbReference type="InterPro" id="IPR036890">
    <property type="entry name" value="HATPase_C_sf"/>
</dbReference>
<dbReference type="PANTHER" id="PTHR43711">
    <property type="entry name" value="TWO-COMPONENT HISTIDINE KINASE"/>
    <property type="match status" value="1"/>
</dbReference>
<dbReference type="EMBL" id="QPJW01000008">
    <property type="protein sequence ID" value="RCX17816.1"/>
    <property type="molecule type" value="Genomic_DNA"/>
</dbReference>
<comment type="caution">
    <text evidence="11">The sequence shown here is derived from an EMBL/GenBank/DDBJ whole genome shotgun (WGS) entry which is preliminary data.</text>
</comment>
<evidence type="ECO:0000259" key="10">
    <source>
        <dbReference type="PROSITE" id="PS50109"/>
    </source>
</evidence>
<keyword evidence="5" id="KW-0547">Nucleotide-binding</keyword>
<keyword evidence="8" id="KW-0902">Two-component regulatory system</keyword>